<dbReference type="Pfam" id="PF26045">
    <property type="entry name" value="OB_2TM_halo"/>
    <property type="match status" value="1"/>
</dbReference>
<evidence type="ECO:0000313" key="3">
    <source>
        <dbReference type="EMBL" id="ELY61084.1"/>
    </source>
</evidence>
<dbReference type="RefSeq" id="WP_007257942.1">
    <property type="nucleotide sequence ID" value="NZ_AOHZ01000015.1"/>
</dbReference>
<feature type="transmembrane region" description="Helical" evidence="2">
    <location>
        <begin position="12"/>
        <end position="31"/>
    </location>
</feature>
<keyword evidence="2" id="KW-0472">Membrane</keyword>
<keyword evidence="4" id="KW-1185">Reference proteome</keyword>
<evidence type="ECO:0000256" key="2">
    <source>
        <dbReference type="SAM" id="Phobius"/>
    </source>
</evidence>
<comment type="caution">
    <text evidence="3">The sequence shown here is derived from an EMBL/GenBank/DDBJ whole genome shotgun (WGS) entry which is preliminary data.</text>
</comment>
<keyword evidence="2" id="KW-0812">Transmembrane</keyword>
<reference evidence="3 4" key="1">
    <citation type="journal article" date="2014" name="PLoS Genet.">
        <title>Phylogenetically driven sequencing of extremely halophilic archaea reveals strategies for static and dynamic osmo-response.</title>
        <authorList>
            <person name="Becker E.A."/>
            <person name="Seitzer P.M."/>
            <person name="Tritt A."/>
            <person name="Larsen D."/>
            <person name="Krusor M."/>
            <person name="Yao A.I."/>
            <person name="Wu D."/>
            <person name="Madern D."/>
            <person name="Eisen J.A."/>
            <person name="Darling A.E."/>
            <person name="Facciotti M.T."/>
        </authorList>
    </citation>
    <scope>NUCLEOTIDE SEQUENCE [LARGE SCALE GENOMIC DNA]</scope>
    <source>
        <strain evidence="3 4">JCM 12255</strain>
    </source>
</reference>
<dbReference type="Proteomes" id="UP000011602">
    <property type="component" value="Unassembled WGS sequence"/>
</dbReference>
<keyword evidence="2" id="KW-1133">Transmembrane helix</keyword>
<dbReference type="AlphaFoldDB" id="L9XH70"/>
<organism evidence="3 4">
    <name type="scientific">Natronolimnohabitans innermongolicus JCM 12255</name>
    <dbReference type="NCBI Taxonomy" id="1227499"/>
    <lineage>
        <taxon>Archaea</taxon>
        <taxon>Methanobacteriati</taxon>
        <taxon>Methanobacteriota</taxon>
        <taxon>Stenosarchaea group</taxon>
        <taxon>Halobacteria</taxon>
        <taxon>Halobacteriales</taxon>
        <taxon>Natrialbaceae</taxon>
        <taxon>Natronolimnohabitans</taxon>
    </lineage>
</organism>
<gene>
    <name evidence="3" type="ORF">C493_03160</name>
</gene>
<evidence type="ECO:0000256" key="1">
    <source>
        <dbReference type="SAM" id="MobiDB-lite"/>
    </source>
</evidence>
<feature type="region of interest" description="Disordered" evidence="1">
    <location>
        <begin position="131"/>
        <end position="158"/>
    </location>
</feature>
<accession>L9XH70</accession>
<protein>
    <submittedName>
        <fullName evidence="3">Uncharacterized protein</fullName>
    </submittedName>
</protein>
<sequence>MRLLTGPVARLSAATALTTVLFALFVLYGAGWSGFGLDDLVTGVTVTAVDASSTASLEGTTGTLSLERTPPEQTAATERYKYAISAVGLGWVVARTANHWRLSVRRFVAEPRRATLSSRVASSTAARRLRDDVPLATRLSSDRRARPSGTERGSLDHD</sequence>
<proteinExistence type="predicted"/>
<dbReference type="EMBL" id="AOHZ01000015">
    <property type="protein sequence ID" value="ELY61084.1"/>
    <property type="molecule type" value="Genomic_DNA"/>
</dbReference>
<dbReference type="InterPro" id="IPR058927">
    <property type="entry name" value="OB_2TM"/>
</dbReference>
<name>L9XH70_9EURY</name>
<evidence type="ECO:0000313" key="4">
    <source>
        <dbReference type="Proteomes" id="UP000011602"/>
    </source>
</evidence>